<comment type="caution">
    <text evidence="2">The sequence shown here is derived from an EMBL/GenBank/DDBJ whole genome shotgun (WGS) entry which is preliminary data.</text>
</comment>
<reference evidence="2" key="1">
    <citation type="submission" date="2022-07" db="EMBL/GenBank/DDBJ databases">
        <title>The genome of Lyophyllum shimeji provides insight into the initial evolution of ectomycorrhizal fungal genome.</title>
        <authorList>
            <person name="Kobayashi Y."/>
            <person name="Shibata T."/>
            <person name="Hirakawa H."/>
            <person name="Shigenobu S."/>
            <person name="Nishiyama T."/>
            <person name="Yamada A."/>
            <person name="Hasebe M."/>
            <person name="Kawaguchi M."/>
        </authorList>
    </citation>
    <scope>NUCLEOTIDE SEQUENCE</scope>
    <source>
        <strain evidence="2">AT787</strain>
    </source>
</reference>
<name>A0A9P3PMI4_LYOSH</name>
<accession>A0A9P3PMI4</accession>
<feature type="compositionally biased region" description="Polar residues" evidence="1">
    <location>
        <begin position="138"/>
        <end position="147"/>
    </location>
</feature>
<proteinExistence type="predicted"/>
<keyword evidence="3" id="KW-1185">Reference proteome</keyword>
<feature type="region of interest" description="Disordered" evidence="1">
    <location>
        <begin position="109"/>
        <end position="184"/>
    </location>
</feature>
<sequence length="184" mass="19618">MSKRCKGRSSEDGSACSSCTALSVDVDLVKHRASCTGGAVKSHSELASELQEQKDEKKRLNLKLNACPAGVSSFVVRHLASLIQLAPSAPHPENIRKTHATAVNAHMPHAPETRHHTPSSPPRGMGGPGSGGPPRQRVTVTLSQHELTNPRDTQRNALVSASKKIQPPPAPTTHHHFPLPYAAP</sequence>
<evidence type="ECO:0000313" key="2">
    <source>
        <dbReference type="EMBL" id="GLB38027.1"/>
    </source>
</evidence>
<evidence type="ECO:0000313" key="3">
    <source>
        <dbReference type="Proteomes" id="UP001063166"/>
    </source>
</evidence>
<dbReference type="EMBL" id="BRPK01000004">
    <property type="protein sequence ID" value="GLB38027.1"/>
    <property type="molecule type" value="Genomic_DNA"/>
</dbReference>
<gene>
    <name evidence="2" type="ORF">LshimejAT787_0410780</name>
</gene>
<evidence type="ECO:0000256" key="1">
    <source>
        <dbReference type="SAM" id="MobiDB-lite"/>
    </source>
</evidence>
<organism evidence="2 3">
    <name type="scientific">Lyophyllum shimeji</name>
    <name type="common">Hon-shimeji</name>
    <name type="synonym">Tricholoma shimeji</name>
    <dbReference type="NCBI Taxonomy" id="47721"/>
    <lineage>
        <taxon>Eukaryota</taxon>
        <taxon>Fungi</taxon>
        <taxon>Dikarya</taxon>
        <taxon>Basidiomycota</taxon>
        <taxon>Agaricomycotina</taxon>
        <taxon>Agaricomycetes</taxon>
        <taxon>Agaricomycetidae</taxon>
        <taxon>Agaricales</taxon>
        <taxon>Tricholomatineae</taxon>
        <taxon>Lyophyllaceae</taxon>
        <taxon>Lyophyllum</taxon>
    </lineage>
</organism>
<dbReference type="Proteomes" id="UP001063166">
    <property type="component" value="Unassembled WGS sequence"/>
</dbReference>
<dbReference type="AlphaFoldDB" id="A0A9P3PMI4"/>
<protein>
    <submittedName>
        <fullName evidence="2">Uncharacterized protein</fullName>
    </submittedName>
</protein>